<dbReference type="InterPro" id="IPR052278">
    <property type="entry name" value="Chordin-like_regulators"/>
</dbReference>
<dbReference type="SMART" id="SM00754">
    <property type="entry name" value="CHRD"/>
    <property type="match status" value="3"/>
</dbReference>
<dbReference type="SMART" id="SM00214">
    <property type="entry name" value="VWC"/>
    <property type="match status" value="2"/>
</dbReference>
<feature type="signal peptide" evidence="7">
    <location>
        <begin position="1"/>
        <end position="19"/>
    </location>
</feature>
<evidence type="ECO:0000256" key="2">
    <source>
        <dbReference type="ARBA" id="ARBA00007156"/>
    </source>
</evidence>
<name>A0A9P0DEX0_9CUCU</name>
<keyword evidence="7" id="KW-0732">Signal</keyword>
<dbReference type="PANTHER" id="PTHR46526:SF1">
    <property type="entry name" value="CHORDIN"/>
    <property type="match status" value="1"/>
</dbReference>
<evidence type="ECO:0000256" key="7">
    <source>
        <dbReference type="SAM" id="SignalP"/>
    </source>
</evidence>
<dbReference type="SUPFAM" id="SSF57603">
    <property type="entry name" value="FnI-like domain"/>
    <property type="match status" value="2"/>
</dbReference>
<gene>
    <name evidence="9" type="ORF">PSYICH_LOCUS15679</name>
</gene>
<sequence>MEVLKFLVLFIALWATIETRTKSPLLDEDRGLARNKAAECIFGKQIRELGSHWIPDLGVPIGVLYCMKCECIPFQRKRRIVARVQCRNIKNECPEPTCDDPVLLEKSCCKTCPGDNKNETNFVQDIVPQNKIEEEERRINHYAALLTGRSSLDLKNDTSSNDLNKNNVVATGRFTFHKKNLHYSFYISEKAARPRSLHFLDSQGNILEEFTLSHAGGLVNSLYQNATRKVCGIWRRLPRDYRRLLKNEKMYVVLIWGTKDSEFTLSGRLTNYISLASEQFSSLLEPAPGTDSAKMAGSGGMAIVSTSSTPSPSIHIAVAFNGLFTTQESSEVPINVILCLDEKRQILLEENIKVRKPASDLNLIELSSPVSLADLRSLSRGRVLLTVSSVSEPNALRLSGNVITKITCEIFQTTLIGDKDLAGLAWMYLNNQGALIYSIQVDNMEPEQFNAVTLTDTAGKRKAEVLTPYFHSGWANGTEDRLVHKILEPLYNSRLDMRVAVGNGSLHGHLNAKLVADARDAPAPLLLKRENYTLPPSVVGLAWISVDNDCHIHYDISISGLGHERKMELYLEMYPIIAPGAPVLLKHLEDFEGNQVEGSPLEALTKEELDMLDGGVTFIKIKDFNSKAVLLSATITRVKLPVTCRPLYNNNVPLIYDIPVVRPTEDCFFEGKFYKKDSTWVSKNPCQMCFCQDGQTTCDRMTCPDLKCPRNNMTIPGECCPVCGDPEILKSNKKCVFNGMTYSSGSRFHPFLIPIGFDDCTVCTCDPNDLEIKCRRIESNSAKCGKGSVTETPDTQGEDSVQMSTWSFHRKEEVSNAGLIIKEGGCNNQNNLERPYKNGSTYHPHIASLGEYKCVTCKCQNGTSTCARERCEWKNCKMIFDLRKVRSKTNKRSQFSFSDYCCSLKECRKIRHKKKIEERSSHKQ</sequence>
<dbReference type="PROSITE" id="PS01208">
    <property type="entry name" value="VWFC_1"/>
    <property type="match status" value="1"/>
</dbReference>
<reference evidence="9" key="1">
    <citation type="submission" date="2022-01" db="EMBL/GenBank/DDBJ databases">
        <authorList>
            <person name="King R."/>
        </authorList>
    </citation>
    <scope>NUCLEOTIDE SEQUENCE</scope>
</reference>
<evidence type="ECO:0000256" key="3">
    <source>
        <dbReference type="ARBA" id="ARBA00022473"/>
    </source>
</evidence>
<dbReference type="GO" id="GO:0005615">
    <property type="term" value="C:extracellular space"/>
    <property type="evidence" value="ECO:0007669"/>
    <property type="project" value="TreeGrafter"/>
</dbReference>
<evidence type="ECO:0000259" key="8">
    <source>
        <dbReference type="PROSITE" id="PS01208"/>
    </source>
</evidence>
<keyword evidence="6" id="KW-0325">Glycoprotein</keyword>
<dbReference type="GO" id="GO:0036122">
    <property type="term" value="F:BMP binding"/>
    <property type="evidence" value="ECO:0007669"/>
    <property type="project" value="TreeGrafter"/>
</dbReference>
<dbReference type="Pfam" id="PF00093">
    <property type="entry name" value="VWC"/>
    <property type="match status" value="2"/>
</dbReference>
<accession>A0A9P0DEX0</accession>
<evidence type="ECO:0000256" key="5">
    <source>
        <dbReference type="ARBA" id="ARBA00022737"/>
    </source>
</evidence>
<organism evidence="9 10">
    <name type="scientific">Psylliodes chrysocephalus</name>
    <dbReference type="NCBI Taxonomy" id="3402493"/>
    <lineage>
        <taxon>Eukaryota</taxon>
        <taxon>Metazoa</taxon>
        <taxon>Ecdysozoa</taxon>
        <taxon>Arthropoda</taxon>
        <taxon>Hexapoda</taxon>
        <taxon>Insecta</taxon>
        <taxon>Pterygota</taxon>
        <taxon>Neoptera</taxon>
        <taxon>Endopterygota</taxon>
        <taxon>Coleoptera</taxon>
        <taxon>Polyphaga</taxon>
        <taxon>Cucujiformia</taxon>
        <taxon>Chrysomeloidea</taxon>
        <taxon>Chrysomelidae</taxon>
        <taxon>Galerucinae</taxon>
        <taxon>Alticini</taxon>
        <taxon>Psylliodes</taxon>
    </lineage>
</organism>
<evidence type="ECO:0000256" key="6">
    <source>
        <dbReference type="ARBA" id="ARBA00023180"/>
    </source>
</evidence>
<keyword evidence="5" id="KW-0677">Repeat</keyword>
<dbReference type="GO" id="GO:0048731">
    <property type="term" value="P:system development"/>
    <property type="evidence" value="ECO:0007669"/>
    <property type="project" value="UniProtKB-ARBA"/>
</dbReference>
<keyword evidence="10" id="KW-1185">Reference proteome</keyword>
<dbReference type="Proteomes" id="UP001153636">
    <property type="component" value="Chromosome 9"/>
</dbReference>
<comment type="similarity">
    <text evidence="2">Belongs to the chordin family.</text>
</comment>
<dbReference type="GO" id="GO:0009953">
    <property type="term" value="P:dorsal/ventral pattern formation"/>
    <property type="evidence" value="ECO:0007669"/>
    <property type="project" value="TreeGrafter"/>
</dbReference>
<protein>
    <recommendedName>
        <fullName evidence="8">VWFC domain-containing protein</fullName>
    </recommendedName>
</protein>
<evidence type="ECO:0000256" key="4">
    <source>
        <dbReference type="ARBA" id="ARBA00022525"/>
    </source>
</evidence>
<dbReference type="Gene3D" id="6.20.200.20">
    <property type="match status" value="1"/>
</dbReference>
<evidence type="ECO:0000313" key="10">
    <source>
        <dbReference type="Proteomes" id="UP001153636"/>
    </source>
</evidence>
<evidence type="ECO:0000256" key="1">
    <source>
        <dbReference type="ARBA" id="ARBA00004613"/>
    </source>
</evidence>
<feature type="chain" id="PRO_5040202896" description="VWFC domain-containing protein" evidence="7">
    <location>
        <begin position="20"/>
        <end position="924"/>
    </location>
</feature>
<dbReference type="InterPro" id="IPR001007">
    <property type="entry name" value="VWF_dom"/>
</dbReference>
<dbReference type="AlphaFoldDB" id="A0A9P0DEX0"/>
<feature type="domain" description="VWFC" evidence="8">
    <location>
        <begin position="686"/>
        <end position="723"/>
    </location>
</feature>
<dbReference type="GO" id="GO:0030514">
    <property type="term" value="P:negative regulation of BMP signaling pathway"/>
    <property type="evidence" value="ECO:0007669"/>
    <property type="project" value="TreeGrafter"/>
</dbReference>
<evidence type="ECO:0000313" key="9">
    <source>
        <dbReference type="EMBL" id="CAH1115122.1"/>
    </source>
</evidence>
<dbReference type="OrthoDB" id="9829321at2759"/>
<comment type="subcellular location">
    <subcellularLocation>
        <location evidence="1">Secreted</location>
    </subcellularLocation>
</comment>
<dbReference type="InterPro" id="IPR016353">
    <property type="entry name" value="Chordin"/>
</dbReference>
<dbReference type="EMBL" id="OV651821">
    <property type="protein sequence ID" value="CAH1115122.1"/>
    <property type="molecule type" value="Genomic_DNA"/>
</dbReference>
<dbReference type="PANTHER" id="PTHR46526">
    <property type="entry name" value="CHORDIN"/>
    <property type="match status" value="1"/>
</dbReference>
<keyword evidence="4" id="KW-0964">Secreted</keyword>
<dbReference type="InterPro" id="IPR010895">
    <property type="entry name" value="CHRD"/>
</dbReference>
<keyword evidence="3" id="KW-0217">Developmental protein</keyword>
<dbReference type="PIRSF" id="PIRSF002496">
    <property type="entry name" value="Chordin"/>
    <property type="match status" value="1"/>
</dbReference>
<proteinExistence type="inferred from homology"/>